<organism evidence="2 7">
    <name type="scientific">Phytophthora rubi</name>
    <dbReference type="NCBI Taxonomy" id="129364"/>
    <lineage>
        <taxon>Eukaryota</taxon>
        <taxon>Sar</taxon>
        <taxon>Stramenopiles</taxon>
        <taxon>Oomycota</taxon>
        <taxon>Peronosporomycetes</taxon>
        <taxon>Peronosporales</taxon>
        <taxon>Peronosporaceae</taxon>
        <taxon>Phytophthora</taxon>
    </lineage>
</organism>
<feature type="region of interest" description="Disordered" evidence="1">
    <location>
        <begin position="1"/>
        <end position="21"/>
    </location>
</feature>
<dbReference type="Proteomes" id="UP000434957">
    <property type="component" value="Unassembled WGS sequence"/>
</dbReference>
<name>A0A6A3I345_9STRA</name>
<accession>A0A6A3I345</accession>
<dbReference type="EMBL" id="QXFU01003515">
    <property type="protein sequence ID" value="KAE8974764.1"/>
    <property type="molecule type" value="Genomic_DNA"/>
</dbReference>
<evidence type="ECO:0000313" key="7">
    <source>
        <dbReference type="Proteomes" id="UP000435112"/>
    </source>
</evidence>
<evidence type="ECO:0000313" key="2">
    <source>
        <dbReference type="EMBL" id="KAE8974764.1"/>
    </source>
</evidence>
<dbReference type="EMBL" id="QXFT01003399">
    <property type="protein sequence ID" value="KAE9286204.1"/>
    <property type="molecule type" value="Genomic_DNA"/>
</dbReference>
<evidence type="ECO:0000313" key="5">
    <source>
        <dbReference type="Proteomes" id="UP000429607"/>
    </source>
</evidence>
<keyword evidence="6" id="KW-1185">Reference proteome</keyword>
<dbReference type="Proteomes" id="UP000429607">
    <property type="component" value="Unassembled WGS sequence"/>
</dbReference>
<reference evidence="5 7" key="1">
    <citation type="submission" date="2018-09" db="EMBL/GenBank/DDBJ databases">
        <title>Genomic investigation of the strawberry pathogen Phytophthora fragariae indicates pathogenicity is determined by transcriptional variation in three key races.</title>
        <authorList>
            <person name="Adams T.M."/>
            <person name="Armitage A.D."/>
            <person name="Sobczyk M.K."/>
            <person name="Bates H.J."/>
            <person name="Dunwell J.M."/>
            <person name="Nellist C.F."/>
            <person name="Harrison R.J."/>
        </authorList>
    </citation>
    <scope>NUCLEOTIDE SEQUENCE [LARGE SCALE GENOMIC DNA]</scope>
    <source>
        <strain evidence="3 5">SCRP249</strain>
        <strain evidence="2 7">SCRP324</strain>
        <strain evidence="4 6">SCRP333</strain>
    </source>
</reference>
<proteinExistence type="predicted"/>
<dbReference type="Proteomes" id="UP000435112">
    <property type="component" value="Unassembled WGS sequence"/>
</dbReference>
<evidence type="ECO:0000313" key="3">
    <source>
        <dbReference type="EMBL" id="KAE8979514.1"/>
    </source>
</evidence>
<feature type="region of interest" description="Disordered" evidence="1">
    <location>
        <begin position="37"/>
        <end position="166"/>
    </location>
</feature>
<feature type="compositionally biased region" description="Basic and acidic residues" evidence="1">
    <location>
        <begin position="70"/>
        <end position="80"/>
    </location>
</feature>
<dbReference type="AlphaFoldDB" id="A0A6A3I345"/>
<dbReference type="EMBL" id="QXFV01003146">
    <property type="protein sequence ID" value="KAE8979514.1"/>
    <property type="molecule type" value="Genomic_DNA"/>
</dbReference>
<feature type="compositionally biased region" description="Basic and acidic residues" evidence="1">
    <location>
        <begin position="139"/>
        <end position="159"/>
    </location>
</feature>
<feature type="compositionally biased region" description="Polar residues" evidence="1">
    <location>
        <begin position="99"/>
        <end position="108"/>
    </location>
</feature>
<comment type="caution">
    <text evidence="2">The sequence shown here is derived from an EMBL/GenBank/DDBJ whole genome shotgun (WGS) entry which is preliminary data.</text>
</comment>
<evidence type="ECO:0000313" key="6">
    <source>
        <dbReference type="Proteomes" id="UP000434957"/>
    </source>
</evidence>
<protein>
    <submittedName>
        <fullName evidence="2">Uncharacterized protein</fullName>
    </submittedName>
</protein>
<gene>
    <name evidence="3" type="ORF">PR001_g24531</name>
    <name evidence="2" type="ORF">PR002_g25805</name>
    <name evidence="4" type="ORF">PR003_g26379</name>
</gene>
<sequence length="227" mass="25446">MGCEPQTHPSESALEGWTPAITGRDLHKWKRKLRLSFGAADISLGRPPKTPGNQEEEDPSRVPLPQTPKKSPDGSTDRAATEGVFSAKTVGSLYFQDSHMVTSRSTRQAGRLSRESEASRGSRLARPSTSTRRTTRRFIPREDSSDDDSGKDYTDRGDETDSPSDELARQVLEVSERERLNLTPRLEFATHRPLAQIKLFTGARNQSENSMPWLQDFMYEMNGTHTP</sequence>
<dbReference type="OrthoDB" id="118677at2759"/>
<evidence type="ECO:0000256" key="1">
    <source>
        <dbReference type="SAM" id="MobiDB-lite"/>
    </source>
</evidence>
<evidence type="ECO:0000313" key="4">
    <source>
        <dbReference type="EMBL" id="KAE9286204.1"/>
    </source>
</evidence>